<evidence type="ECO:0000313" key="2">
    <source>
        <dbReference type="Proteomes" id="UP000324222"/>
    </source>
</evidence>
<sequence>MAGQLACSTLTFPPRAPCSEPAAEEEEGEVLARPTWRLVTCHFKTPGQLGIGHRMERLLPIPSATTSPQST</sequence>
<gene>
    <name evidence="1" type="ORF">E2C01_008075</name>
</gene>
<evidence type="ECO:0000313" key="1">
    <source>
        <dbReference type="EMBL" id="MPC15289.1"/>
    </source>
</evidence>
<comment type="caution">
    <text evidence="1">The sequence shown here is derived from an EMBL/GenBank/DDBJ whole genome shotgun (WGS) entry which is preliminary data.</text>
</comment>
<organism evidence="1 2">
    <name type="scientific">Portunus trituberculatus</name>
    <name type="common">Swimming crab</name>
    <name type="synonym">Neptunus trituberculatus</name>
    <dbReference type="NCBI Taxonomy" id="210409"/>
    <lineage>
        <taxon>Eukaryota</taxon>
        <taxon>Metazoa</taxon>
        <taxon>Ecdysozoa</taxon>
        <taxon>Arthropoda</taxon>
        <taxon>Crustacea</taxon>
        <taxon>Multicrustacea</taxon>
        <taxon>Malacostraca</taxon>
        <taxon>Eumalacostraca</taxon>
        <taxon>Eucarida</taxon>
        <taxon>Decapoda</taxon>
        <taxon>Pleocyemata</taxon>
        <taxon>Brachyura</taxon>
        <taxon>Eubrachyura</taxon>
        <taxon>Portunoidea</taxon>
        <taxon>Portunidae</taxon>
        <taxon>Portuninae</taxon>
        <taxon>Portunus</taxon>
    </lineage>
</organism>
<proteinExistence type="predicted"/>
<dbReference type="AlphaFoldDB" id="A0A5B7D0T4"/>
<name>A0A5B7D0T4_PORTR</name>
<dbReference type="EMBL" id="VSRR010000414">
    <property type="protein sequence ID" value="MPC15289.1"/>
    <property type="molecule type" value="Genomic_DNA"/>
</dbReference>
<reference evidence="1 2" key="1">
    <citation type="submission" date="2019-05" db="EMBL/GenBank/DDBJ databases">
        <title>Another draft genome of Portunus trituberculatus and its Hox gene families provides insights of decapod evolution.</title>
        <authorList>
            <person name="Jeong J.-H."/>
            <person name="Song I."/>
            <person name="Kim S."/>
            <person name="Choi T."/>
            <person name="Kim D."/>
            <person name="Ryu S."/>
            <person name="Kim W."/>
        </authorList>
    </citation>
    <scope>NUCLEOTIDE SEQUENCE [LARGE SCALE GENOMIC DNA]</scope>
    <source>
        <tissue evidence="1">Muscle</tissue>
    </source>
</reference>
<dbReference type="Proteomes" id="UP000324222">
    <property type="component" value="Unassembled WGS sequence"/>
</dbReference>
<keyword evidence="2" id="KW-1185">Reference proteome</keyword>
<protein>
    <submittedName>
        <fullName evidence="1">Uncharacterized protein</fullName>
    </submittedName>
</protein>
<accession>A0A5B7D0T4</accession>